<evidence type="ECO:0000313" key="1">
    <source>
        <dbReference type="EMBL" id="VTR18713.1"/>
    </source>
</evidence>
<gene>
    <name evidence="1" type="ORF">NCTC12965_00617</name>
</gene>
<reference evidence="1" key="1">
    <citation type="submission" date="2019-05" db="EMBL/GenBank/DDBJ databases">
        <authorList>
            <consortium name="Pathogen Informatics"/>
        </authorList>
    </citation>
    <scope>NUCLEOTIDE SEQUENCE [LARGE SCALE GENOMIC DNA]</scope>
    <source>
        <strain evidence="1">NCTC12965</strain>
    </source>
</reference>
<organism evidence="1">
    <name type="scientific">Serratia fonticola</name>
    <dbReference type="NCBI Taxonomy" id="47917"/>
    <lineage>
        <taxon>Bacteria</taxon>
        <taxon>Pseudomonadati</taxon>
        <taxon>Pseudomonadota</taxon>
        <taxon>Gammaproteobacteria</taxon>
        <taxon>Enterobacterales</taxon>
        <taxon>Yersiniaceae</taxon>
        <taxon>Serratia</taxon>
    </lineage>
</organism>
<sequence>MTITSRSGLQLMEAWAEFSFRHCDQIKLQVGIAGGINVRIGALNALAAYF</sequence>
<accession>A0A4U9THP3</accession>
<dbReference type="EMBL" id="CABEEZ010000019">
    <property type="protein sequence ID" value="VTR18713.1"/>
    <property type="molecule type" value="Genomic_DNA"/>
</dbReference>
<dbReference type="AlphaFoldDB" id="A0A4U9THP3"/>
<protein>
    <submittedName>
        <fullName evidence="1">Uncharacterized protein</fullName>
    </submittedName>
</protein>
<name>A0A4U9THP3_SERFO</name>
<proteinExistence type="predicted"/>